<keyword evidence="9" id="KW-0521">NADP</keyword>
<dbReference type="AlphaFoldDB" id="A0A445MJQ7"/>
<dbReference type="GO" id="GO:0004601">
    <property type="term" value="F:peroxidase activity"/>
    <property type="evidence" value="ECO:0007669"/>
    <property type="project" value="UniProtKB-KW"/>
</dbReference>
<dbReference type="SUPFAM" id="SSF63380">
    <property type="entry name" value="Riboflavin synthase domain-like"/>
    <property type="match status" value="1"/>
</dbReference>
<evidence type="ECO:0000256" key="3">
    <source>
        <dbReference type="ARBA" id="ARBA00022559"/>
    </source>
</evidence>
<dbReference type="PANTHER" id="PTHR11972:SF197">
    <property type="entry name" value="RESPIRATORY BURST OXIDASE HOMOLOG PROTEIN D"/>
    <property type="match status" value="1"/>
</dbReference>
<dbReference type="GO" id="GO:0046872">
    <property type="term" value="F:metal ion binding"/>
    <property type="evidence" value="ECO:0007669"/>
    <property type="project" value="UniProtKB-KW"/>
</dbReference>
<accession>A0A445MJQ7</accession>
<evidence type="ECO:0000256" key="2">
    <source>
        <dbReference type="ARBA" id="ARBA00007975"/>
    </source>
</evidence>
<comment type="similarity">
    <text evidence="2">Belongs to the RBOH (TC 5.B.1.3) family.</text>
</comment>
<evidence type="ECO:0000256" key="4">
    <source>
        <dbReference type="ARBA" id="ARBA00022630"/>
    </source>
</evidence>
<evidence type="ECO:0000256" key="13">
    <source>
        <dbReference type="SAM" id="MobiDB-lite"/>
    </source>
</evidence>
<dbReference type="Gene3D" id="2.40.30.10">
    <property type="entry name" value="Translation factors"/>
    <property type="match status" value="1"/>
</dbReference>
<sequence length="349" mass="39671">MYLAIPLILYASERLIRALRSSVRAVKILKVAVYPGNVLTLQMSKPQGFKYRSGQYIFVNCAAVSPFQWHPFSITSAPQDDYISVHIRTLGDWTRQLKAVFSEVYFAAAVCAMPKKDSRTYLTNNWICSFPKVLLDGPYGAPAQEYKKYEVVLLVGLGIGATPFISIVKDIVNNMKQWDPEESTDGDDDRDASEGGGGHSSSHRRTLTSSFKTRRAYFYWVTREQGSFEWFRGVMNEVAETDKKGVIELHNFCTSVYEEGDARSALIVMLQSLNHAKNGVDIVSGTRVKSHFARPNWRNVYKRIALNHRDQRIGVFYCGAPTLTKELRQLATDFSRKTSTKFDFHKENF</sequence>
<keyword evidence="4" id="KW-0285">Flavoprotein</keyword>
<keyword evidence="3" id="KW-0575">Peroxidase</keyword>
<dbReference type="FunFam" id="2.40.30.10:FF:000019">
    <property type="entry name" value="Respiratory burst oxidase homolog A"/>
    <property type="match status" value="1"/>
</dbReference>
<keyword evidence="12" id="KW-0472">Membrane</keyword>
<feature type="domain" description="FAD-binding FR-type" evidence="14">
    <location>
        <begin position="21"/>
        <end position="145"/>
    </location>
</feature>
<evidence type="ECO:0000256" key="11">
    <source>
        <dbReference type="ARBA" id="ARBA00023002"/>
    </source>
</evidence>
<reference evidence="15" key="1">
    <citation type="journal article" date="2018" name="Data Brief">
        <title>Genome sequence data from 17 accessions of Ensete ventricosum, a staple food crop for millions in Ethiopia.</title>
        <authorList>
            <person name="Yemataw Z."/>
            <person name="Muzemil S."/>
            <person name="Ambachew D."/>
            <person name="Tripathi L."/>
            <person name="Tesfaye K."/>
            <person name="Chala A."/>
            <person name="Farbos A."/>
            <person name="O'Neill P."/>
            <person name="Moore K."/>
            <person name="Grant M."/>
            <person name="Studholme D.J."/>
        </authorList>
    </citation>
    <scope>NUCLEOTIDE SEQUENCE [LARGE SCALE GENOMIC DNA]</scope>
    <source>
        <tissue evidence="15">Leaf</tissue>
    </source>
</reference>
<keyword evidence="5" id="KW-0812">Transmembrane</keyword>
<dbReference type="InterPro" id="IPR000778">
    <property type="entry name" value="Cyt_b245_heavy_chain"/>
</dbReference>
<dbReference type="Pfam" id="PF08022">
    <property type="entry name" value="FAD_binding_8"/>
    <property type="match status" value="1"/>
</dbReference>
<keyword evidence="6" id="KW-0479">Metal-binding</keyword>
<dbReference type="InterPro" id="IPR013121">
    <property type="entry name" value="Fe_red_NAD-bd_6"/>
</dbReference>
<protein>
    <recommendedName>
        <fullName evidence="14">FAD-binding FR-type domain-containing protein</fullName>
    </recommendedName>
</protein>
<dbReference type="Gene3D" id="3.40.50.80">
    <property type="entry name" value="Nucleotide-binding domain of ferredoxin-NADP reductase (FNR) module"/>
    <property type="match status" value="1"/>
</dbReference>
<gene>
    <name evidence="15" type="ORF">BHM03_00037048</name>
</gene>
<dbReference type="GO" id="GO:0016174">
    <property type="term" value="F:NAD(P)H oxidase H2O2-forming activity"/>
    <property type="evidence" value="ECO:0007669"/>
    <property type="project" value="TreeGrafter"/>
</dbReference>
<evidence type="ECO:0000256" key="7">
    <source>
        <dbReference type="ARBA" id="ARBA00022827"/>
    </source>
</evidence>
<dbReference type="EMBL" id="KV876247">
    <property type="protein sequence ID" value="RZR74443.1"/>
    <property type="molecule type" value="Genomic_DNA"/>
</dbReference>
<dbReference type="InterPro" id="IPR050369">
    <property type="entry name" value="RBOH/FRE"/>
</dbReference>
<proteinExistence type="inferred from homology"/>
<evidence type="ECO:0000256" key="9">
    <source>
        <dbReference type="ARBA" id="ARBA00022857"/>
    </source>
</evidence>
<evidence type="ECO:0000256" key="1">
    <source>
        <dbReference type="ARBA" id="ARBA00004141"/>
    </source>
</evidence>
<keyword evidence="8" id="KW-0106">Calcium</keyword>
<dbReference type="PANTHER" id="PTHR11972">
    <property type="entry name" value="NADPH OXIDASE"/>
    <property type="match status" value="1"/>
</dbReference>
<dbReference type="InterPro" id="IPR017927">
    <property type="entry name" value="FAD-bd_FR_type"/>
</dbReference>
<dbReference type="CDD" id="cd06186">
    <property type="entry name" value="NOX_Duox_like_FAD_NADP"/>
    <property type="match status" value="1"/>
</dbReference>
<name>A0A445MJQ7_ENSVE</name>
<organism evidence="15">
    <name type="scientific">Ensete ventricosum</name>
    <name type="common">Abyssinian banana</name>
    <name type="synonym">Musa ensete</name>
    <dbReference type="NCBI Taxonomy" id="4639"/>
    <lineage>
        <taxon>Eukaryota</taxon>
        <taxon>Viridiplantae</taxon>
        <taxon>Streptophyta</taxon>
        <taxon>Embryophyta</taxon>
        <taxon>Tracheophyta</taxon>
        <taxon>Spermatophyta</taxon>
        <taxon>Magnoliopsida</taxon>
        <taxon>Liliopsida</taxon>
        <taxon>Zingiberales</taxon>
        <taxon>Musaceae</taxon>
        <taxon>Ensete</taxon>
    </lineage>
</organism>
<evidence type="ECO:0000259" key="14">
    <source>
        <dbReference type="PROSITE" id="PS51384"/>
    </source>
</evidence>
<feature type="compositionally biased region" description="Acidic residues" evidence="13">
    <location>
        <begin position="180"/>
        <end position="191"/>
    </location>
</feature>
<comment type="subcellular location">
    <subcellularLocation>
        <location evidence="1">Membrane</location>
        <topology evidence="1">Multi-pass membrane protein</topology>
    </subcellularLocation>
</comment>
<evidence type="ECO:0000256" key="5">
    <source>
        <dbReference type="ARBA" id="ARBA00022692"/>
    </source>
</evidence>
<evidence type="ECO:0000256" key="6">
    <source>
        <dbReference type="ARBA" id="ARBA00022723"/>
    </source>
</evidence>
<dbReference type="PRINTS" id="PR00466">
    <property type="entry name" value="GP91PHOX"/>
</dbReference>
<keyword evidence="7" id="KW-0274">FAD</keyword>
<dbReference type="Pfam" id="PF08030">
    <property type="entry name" value="NAD_binding_6"/>
    <property type="match status" value="1"/>
</dbReference>
<evidence type="ECO:0000256" key="10">
    <source>
        <dbReference type="ARBA" id="ARBA00022989"/>
    </source>
</evidence>
<dbReference type="SUPFAM" id="SSF52343">
    <property type="entry name" value="Ferredoxin reductase-like, C-terminal NADP-linked domain"/>
    <property type="match status" value="1"/>
</dbReference>
<evidence type="ECO:0000313" key="15">
    <source>
        <dbReference type="EMBL" id="RZR74443.1"/>
    </source>
</evidence>
<dbReference type="InterPro" id="IPR039261">
    <property type="entry name" value="FNR_nucleotide-bd"/>
</dbReference>
<dbReference type="InterPro" id="IPR017938">
    <property type="entry name" value="Riboflavin_synthase-like_b-brl"/>
</dbReference>
<keyword evidence="11" id="KW-0560">Oxidoreductase</keyword>
<dbReference type="PROSITE" id="PS51384">
    <property type="entry name" value="FAD_FR"/>
    <property type="match status" value="1"/>
</dbReference>
<dbReference type="Proteomes" id="UP000290560">
    <property type="component" value="Unassembled WGS sequence"/>
</dbReference>
<dbReference type="InterPro" id="IPR013112">
    <property type="entry name" value="FAD-bd_8"/>
</dbReference>
<keyword evidence="10" id="KW-1133">Transmembrane helix</keyword>
<feature type="region of interest" description="Disordered" evidence="13">
    <location>
        <begin position="178"/>
        <end position="206"/>
    </location>
</feature>
<evidence type="ECO:0000256" key="12">
    <source>
        <dbReference type="ARBA" id="ARBA00023136"/>
    </source>
</evidence>
<dbReference type="FunFam" id="3.40.50.80:FF:000007">
    <property type="entry name" value="Respiratory burst oxidase protein A"/>
    <property type="match status" value="1"/>
</dbReference>
<dbReference type="GO" id="GO:0005886">
    <property type="term" value="C:plasma membrane"/>
    <property type="evidence" value="ECO:0007669"/>
    <property type="project" value="TreeGrafter"/>
</dbReference>
<evidence type="ECO:0000256" key="8">
    <source>
        <dbReference type="ARBA" id="ARBA00022837"/>
    </source>
</evidence>